<evidence type="ECO:0000256" key="2">
    <source>
        <dbReference type="ARBA" id="ARBA00006966"/>
    </source>
</evidence>
<feature type="domain" description="Aromatic amino acid beta-eliminating lyase/threonine aldolase" evidence="6">
    <location>
        <begin position="6"/>
        <end position="287"/>
    </location>
</feature>
<dbReference type="EMBL" id="FRAJ01000004">
    <property type="protein sequence ID" value="SHJ82808.1"/>
    <property type="molecule type" value="Genomic_DNA"/>
</dbReference>
<keyword evidence="8" id="KW-1185">Reference proteome</keyword>
<dbReference type="FunFam" id="3.90.1150.10:FF:000041">
    <property type="entry name" value="Low-specificity L-threonine aldolase"/>
    <property type="match status" value="1"/>
</dbReference>
<dbReference type="GO" id="GO:0006567">
    <property type="term" value="P:L-threonine catabolic process"/>
    <property type="evidence" value="ECO:0007669"/>
    <property type="project" value="TreeGrafter"/>
</dbReference>
<dbReference type="AlphaFoldDB" id="A0A1M6MH84"/>
<accession>A0A1M6MH84</accession>
<dbReference type="PANTHER" id="PTHR48097:SF9">
    <property type="entry name" value="L-THREONINE ALDOLASE"/>
    <property type="match status" value="1"/>
</dbReference>
<dbReference type="SUPFAM" id="SSF53383">
    <property type="entry name" value="PLP-dependent transferases"/>
    <property type="match status" value="1"/>
</dbReference>
<dbReference type="CDD" id="cd06502">
    <property type="entry name" value="TA_like"/>
    <property type="match status" value="1"/>
</dbReference>
<comment type="cofactor">
    <cofactor evidence="1">
        <name>pyridoxal 5'-phosphate</name>
        <dbReference type="ChEBI" id="CHEBI:597326"/>
    </cofactor>
</comment>
<dbReference type="RefSeq" id="WP_072965851.1">
    <property type="nucleotide sequence ID" value="NZ_FRAJ01000004.1"/>
</dbReference>
<name>A0A1M6MH84_9FIRM</name>
<feature type="modified residue" description="N6-(pyridoxal phosphate)lysine" evidence="5">
    <location>
        <position position="200"/>
    </location>
</feature>
<dbReference type="PANTHER" id="PTHR48097">
    <property type="entry name" value="L-THREONINE ALDOLASE-RELATED"/>
    <property type="match status" value="1"/>
</dbReference>
<dbReference type="FunFam" id="3.40.640.10:FF:000030">
    <property type="entry name" value="Low-specificity L-threonine aldolase"/>
    <property type="match status" value="1"/>
</dbReference>
<dbReference type="NCBIfam" id="NF007825">
    <property type="entry name" value="PRK10534.1"/>
    <property type="match status" value="1"/>
</dbReference>
<dbReference type="InterPro" id="IPR015421">
    <property type="entry name" value="PyrdxlP-dep_Trfase_major"/>
</dbReference>
<evidence type="ECO:0000259" key="6">
    <source>
        <dbReference type="Pfam" id="PF01212"/>
    </source>
</evidence>
<protein>
    <submittedName>
        <fullName evidence="7">L-threonine aldolase</fullName>
    </submittedName>
</protein>
<dbReference type="Proteomes" id="UP000184082">
    <property type="component" value="Unassembled WGS sequence"/>
</dbReference>
<evidence type="ECO:0000313" key="8">
    <source>
        <dbReference type="Proteomes" id="UP000184082"/>
    </source>
</evidence>
<dbReference type="GO" id="GO:0006545">
    <property type="term" value="P:glycine biosynthetic process"/>
    <property type="evidence" value="ECO:0007669"/>
    <property type="project" value="TreeGrafter"/>
</dbReference>
<dbReference type="InterPro" id="IPR015422">
    <property type="entry name" value="PyrdxlP-dep_Trfase_small"/>
</dbReference>
<dbReference type="GO" id="GO:0005829">
    <property type="term" value="C:cytosol"/>
    <property type="evidence" value="ECO:0007669"/>
    <property type="project" value="TreeGrafter"/>
</dbReference>
<dbReference type="InterPro" id="IPR001597">
    <property type="entry name" value="ArAA_b-elim_lyase/Thr_aldolase"/>
</dbReference>
<evidence type="ECO:0000256" key="4">
    <source>
        <dbReference type="ARBA" id="ARBA00023239"/>
    </source>
</evidence>
<dbReference type="NCBIfam" id="NF041359">
    <property type="entry name" value="GntG_guanitoxin"/>
    <property type="match status" value="1"/>
</dbReference>
<dbReference type="GO" id="GO:0008732">
    <property type="term" value="F:L-allo-threonine aldolase activity"/>
    <property type="evidence" value="ECO:0007669"/>
    <property type="project" value="TreeGrafter"/>
</dbReference>
<gene>
    <name evidence="7" type="ORF">SAMN02745883_00543</name>
</gene>
<keyword evidence="3" id="KW-0663">Pyridoxal phosphate</keyword>
<organism evidence="7 8">
    <name type="scientific">Caminicella sporogenes DSM 14501</name>
    <dbReference type="NCBI Taxonomy" id="1121266"/>
    <lineage>
        <taxon>Bacteria</taxon>
        <taxon>Bacillati</taxon>
        <taxon>Bacillota</taxon>
        <taxon>Clostridia</taxon>
        <taxon>Peptostreptococcales</taxon>
        <taxon>Caminicellaceae</taxon>
        <taxon>Caminicella</taxon>
    </lineage>
</organism>
<evidence type="ECO:0000256" key="5">
    <source>
        <dbReference type="PIRSR" id="PIRSR017617-1"/>
    </source>
</evidence>
<reference evidence="7 8" key="1">
    <citation type="submission" date="2016-11" db="EMBL/GenBank/DDBJ databases">
        <authorList>
            <person name="Jaros S."/>
            <person name="Januszkiewicz K."/>
            <person name="Wedrychowicz H."/>
        </authorList>
    </citation>
    <scope>NUCLEOTIDE SEQUENCE [LARGE SCALE GENOMIC DNA]</scope>
    <source>
        <strain evidence="7 8">DSM 14501</strain>
    </source>
</reference>
<keyword evidence="4" id="KW-0456">Lyase</keyword>
<dbReference type="InterPro" id="IPR023603">
    <property type="entry name" value="Low_specificity_L-TA-like"/>
</dbReference>
<dbReference type="Gene3D" id="3.40.640.10">
    <property type="entry name" value="Type I PLP-dependent aspartate aminotransferase-like (Major domain)"/>
    <property type="match status" value="1"/>
</dbReference>
<dbReference type="PIRSF" id="PIRSF017617">
    <property type="entry name" value="Thr_aldolase"/>
    <property type="match status" value="1"/>
</dbReference>
<evidence type="ECO:0000313" key="7">
    <source>
        <dbReference type="EMBL" id="SHJ82808.1"/>
    </source>
</evidence>
<dbReference type="Gene3D" id="3.90.1150.10">
    <property type="entry name" value="Aspartate Aminotransferase, domain 1"/>
    <property type="match status" value="1"/>
</dbReference>
<dbReference type="Pfam" id="PF01212">
    <property type="entry name" value="Beta_elim_lyase"/>
    <property type="match status" value="1"/>
</dbReference>
<sequence length="342" mass="37799">MKKMIDLRSDTVTMPTDEMRQAMASAPVGDDGYGDDPTVKKLEEKAADIVGKEDALFVPSGIFGNQLAILTHTNRGDEIIVEANSHIVMHEVGAAAVIAGVQLRNIEGRNGRMSIKDVERAIREENIHFPRTGLICIENAHSCGTVIGLDNMSEISEIAKKNNIPVHLDGARVFNAAKALNVDVKEITKYADSVMFCLSKGLCAPVGSILAGSKEFIEKARKNRKLMGGGLRQAGIIAAAGIVALDTMIDRLEEDHKNAKYLAEKLSEIDKIEVRFDKNDINMVFFKISDDIIEEKNFINKLLEKNIKINGKENGEYRFVTNNDVSRDDIDYVVQQIKNILD</sequence>
<proteinExistence type="inferred from homology"/>
<dbReference type="InterPro" id="IPR015424">
    <property type="entry name" value="PyrdxlP-dep_Trfase"/>
</dbReference>
<dbReference type="STRING" id="1121266.SAMN02745883_00543"/>
<evidence type="ECO:0000256" key="3">
    <source>
        <dbReference type="ARBA" id="ARBA00022898"/>
    </source>
</evidence>
<evidence type="ECO:0000256" key="1">
    <source>
        <dbReference type="ARBA" id="ARBA00001933"/>
    </source>
</evidence>
<comment type="similarity">
    <text evidence="2">Belongs to the threonine aldolase family.</text>
</comment>